<organism evidence="1 2">
    <name type="scientific">Rousettus aegyptiacus</name>
    <name type="common">Egyptian fruit bat</name>
    <name type="synonym">Pteropus aegyptiacus</name>
    <dbReference type="NCBI Taxonomy" id="9407"/>
    <lineage>
        <taxon>Eukaryota</taxon>
        <taxon>Metazoa</taxon>
        <taxon>Chordata</taxon>
        <taxon>Craniata</taxon>
        <taxon>Vertebrata</taxon>
        <taxon>Euteleostomi</taxon>
        <taxon>Mammalia</taxon>
        <taxon>Eutheria</taxon>
        <taxon>Laurasiatheria</taxon>
        <taxon>Chiroptera</taxon>
        <taxon>Yinpterochiroptera</taxon>
        <taxon>Pteropodoidea</taxon>
        <taxon>Pteropodidae</taxon>
        <taxon>Rousettinae</taxon>
        <taxon>Rousettus</taxon>
    </lineage>
</organism>
<gene>
    <name evidence="1" type="ORF">HJG63_005075</name>
</gene>
<sequence length="79" mass="9048">MSLLVEVRPIPWEEKLGKYYLLRLPSKAEYGCHLLVPPHIFRSRLGCQICLTKFMDNMTVQVPDAMADVRQSIDVGKNS</sequence>
<comment type="caution">
    <text evidence="1">The sequence shown here is derived from an EMBL/GenBank/DDBJ whole genome shotgun (WGS) entry which is preliminary data.</text>
</comment>
<proteinExistence type="predicted"/>
<dbReference type="Proteomes" id="UP000593571">
    <property type="component" value="Unassembled WGS sequence"/>
</dbReference>
<dbReference type="EMBL" id="JACASE010000005">
    <property type="protein sequence ID" value="KAF6465124.1"/>
    <property type="molecule type" value="Genomic_DNA"/>
</dbReference>
<name>A0A7J8GYG5_ROUAE</name>
<accession>A0A7J8GYG5</accession>
<dbReference type="AlphaFoldDB" id="A0A7J8GYG5"/>
<evidence type="ECO:0000313" key="2">
    <source>
        <dbReference type="Proteomes" id="UP000593571"/>
    </source>
</evidence>
<evidence type="ECO:0000313" key="1">
    <source>
        <dbReference type="EMBL" id="KAF6465124.1"/>
    </source>
</evidence>
<protein>
    <submittedName>
        <fullName evidence="1">Ferredoxin 1</fullName>
    </submittedName>
</protein>
<reference evidence="1 2" key="1">
    <citation type="journal article" date="2020" name="Nature">
        <title>Six reference-quality genomes reveal evolution of bat adaptations.</title>
        <authorList>
            <person name="Jebb D."/>
            <person name="Huang Z."/>
            <person name="Pippel M."/>
            <person name="Hughes G.M."/>
            <person name="Lavrichenko K."/>
            <person name="Devanna P."/>
            <person name="Winkler S."/>
            <person name="Jermiin L.S."/>
            <person name="Skirmuntt E.C."/>
            <person name="Katzourakis A."/>
            <person name="Burkitt-Gray L."/>
            <person name="Ray D.A."/>
            <person name="Sullivan K.A.M."/>
            <person name="Roscito J.G."/>
            <person name="Kirilenko B.M."/>
            <person name="Davalos L.M."/>
            <person name="Corthals A.P."/>
            <person name="Power M.L."/>
            <person name="Jones G."/>
            <person name="Ransome R.D."/>
            <person name="Dechmann D.K.N."/>
            <person name="Locatelli A.G."/>
            <person name="Puechmaille S.J."/>
            <person name="Fedrigo O."/>
            <person name="Jarvis E.D."/>
            <person name="Hiller M."/>
            <person name="Vernes S.C."/>
            <person name="Myers E.W."/>
            <person name="Teeling E.C."/>
        </authorList>
    </citation>
    <scope>NUCLEOTIDE SEQUENCE [LARGE SCALE GENOMIC DNA]</scope>
    <source>
        <strain evidence="1">MRouAeg1</strain>
        <tissue evidence="1">Muscle</tissue>
    </source>
</reference>
<dbReference type="Gene3D" id="3.10.20.30">
    <property type="match status" value="1"/>
</dbReference>
<dbReference type="InterPro" id="IPR012675">
    <property type="entry name" value="Beta-grasp_dom_sf"/>
</dbReference>
<keyword evidence="2" id="KW-1185">Reference proteome</keyword>